<organism evidence="1 2">
    <name type="scientific">Streptomyces roseus</name>
    <dbReference type="NCBI Taxonomy" id="66430"/>
    <lineage>
        <taxon>Bacteria</taxon>
        <taxon>Bacillati</taxon>
        <taxon>Actinomycetota</taxon>
        <taxon>Actinomycetes</taxon>
        <taxon>Kitasatosporales</taxon>
        <taxon>Streptomycetaceae</taxon>
        <taxon>Streptomyces</taxon>
    </lineage>
</organism>
<keyword evidence="2" id="KW-1185">Reference proteome</keyword>
<dbReference type="AlphaFoldDB" id="A0A0J6XRW4"/>
<name>A0A0J6XRW4_9ACTN</name>
<dbReference type="EMBL" id="LFML01000056">
    <property type="protein sequence ID" value="KMO97002.1"/>
    <property type="molecule type" value="Genomic_DNA"/>
</dbReference>
<evidence type="ECO:0000313" key="2">
    <source>
        <dbReference type="Proteomes" id="UP000035932"/>
    </source>
</evidence>
<reference evidence="1 2" key="1">
    <citation type="submission" date="2015-06" db="EMBL/GenBank/DDBJ databases">
        <title>Recapitulation of the evolution of biosynthetic gene clusters reveals hidden chemical diversity on bacterial genomes.</title>
        <authorList>
            <person name="Cruz-Morales P."/>
            <person name="Martinez-Guerrero C."/>
            <person name="Morales-Escalante M.A."/>
            <person name="Yanez-Guerra L.A."/>
            <person name="Kopp J.F."/>
            <person name="Feldmann J."/>
            <person name="Ramos-Aboites H.E."/>
            <person name="Barona-Gomez F."/>
        </authorList>
    </citation>
    <scope>NUCLEOTIDE SEQUENCE [LARGE SCALE GENOMIC DNA]</scope>
    <source>
        <strain evidence="1 2">ATCC 31245</strain>
    </source>
</reference>
<dbReference type="OrthoDB" id="292843at2"/>
<dbReference type="RefSeq" id="WP_048477106.1">
    <property type="nucleotide sequence ID" value="NZ_JBIRUD010000010.1"/>
</dbReference>
<proteinExistence type="predicted"/>
<dbReference type="STRING" id="66430.ACS04_15105"/>
<protein>
    <submittedName>
        <fullName evidence="1">Uncharacterized protein</fullName>
    </submittedName>
</protein>
<comment type="caution">
    <text evidence="1">The sequence shown here is derived from an EMBL/GenBank/DDBJ whole genome shotgun (WGS) entry which is preliminary data.</text>
</comment>
<sequence length="65" mass="7054">MGPAFKAVYRYRRPDPKCWQVVVTAVCAHVHDSWDAARAVAQAGSAVSTHADRLAEAFATRLGNV</sequence>
<evidence type="ECO:0000313" key="1">
    <source>
        <dbReference type="EMBL" id="KMO97002.1"/>
    </source>
</evidence>
<dbReference type="PATRIC" id="fig|66430.4.peg.5689"/>
<dbReference type="Proteomes" id="UP000035932">
    <property type="component" value="Unassembled WGS sequence"/>
</dbReference>
<gene>
    <name evidence="1" type="ORF">ACS04_15105</name>
</gene>
<accession>A0A0J6XRW4</accession>